<organism evidence="1 2">
    <name type="scientific">Anaeromyces robustus</name>
    <dbReference type="NCBI Taxonomy" id="1754192"/>
    <lineage>
        <taxon>Eukaryota</taxon>
        <taxon>Fungi</taxon>
        <taxon>Fungi incertae sedis</taxon>
        <taxon>Chytridiomycota</taxon>
        <taxon>Chytridiomycota incertae sedis</taxon>
        <taxon>Neocallimastigomycetes</taxon>
        <taxon>Neocallimastigales</taxon>
        <taxon>Neocallimastigaceae</taxon>
        <taxon>Anaeromyces</taxon>
    </lineage>
</organism>
<dbReference type="EMBL" id="MCFG01000208">
    <property type="protein sequence ID" value="ORX78480.1"/>
    <property type="molecule type" value="Genomic_DNA"/>
</dbReference>
<accession>A0A1Y1WY49</accession>
<keyword evidence="2" id="KW-1185">Reference proteome</keyword>
<dbReference type="Proteomes" id="UP000193944">
    <property type="component" value="Unassembled WGS sequence"/>
</dbReference>
<dbReference type="AlphaFoldDB" id="A0A1Y1WY49"/>
<comment type="caution">
    <text evidence="1">The sequence shown here is derived from an EMBL/GenBank/DDBJ whole genome shotgun (WGS) entry which is preliminary data.</text>
</comment>
<reference evidence="1 2" key="2">
    <citation type="submission" date="2016-08" db="EMBL/GenBank/DDBJ databases">
        <title>Pervasive Adenine N6-methylation of Active Genes in Fungi.</title>
        <authorList>
            <consortium name="DOE Joint Genome Institute"/>
            <person name="Mondo S.J."/>
            <person name="Dannebaum R.O."/>
            <person name="Kuo R.C."/>
            <person name="Labutti K."/>
            <person name="Haridas S."/>
            <person name="Kuo A."/>
            <person name="Salamov A."/>
            <person name="Ahrendt S.R."/>
            <person name="Lipzen A."/>
            <person name="Sullivan W."/>
            <person name="Andreopoulos W.B."/>
            <person name="Clum A."/>
            <person name="Lindquist E."/>
            <person name="Daum C."/>
            <person name="Ramamoorthy G.K."/>
            <person name="Gryganskyi A."/>
            <person name="Culley D."/>
            <person name="Magnuson J.K."/>
            <person name="James T.Y."/>
            <person name="O'Malley M.A."/>
            <person name="Stajich J.E."/>
            <person name="Spatafora J.W."/>
            <person name="Visel A."/>
            <person name="Grigoriev I.V."/>
        </authorList>
    </citation>
    <scope>NUCLEOTIDE SEQUENCE [LARGE SCALE GENOMIC DNA]</scope>
    <source>
        <strain evidence="1 2">S4</strain>
    </source>
</reference>
<name>A0A1Y1WY49_9FUNG</name>
<reference evidence="1 2" key="1">
    <citation type="submission" date="2016-08" db="EMBL/GenBank/DDBJ databases">
        <title>A Parts List for Fungal Cellulosomes Revealed by Comparative Genomics.</title>
        <authorList>
            <consortium name="DOE Joint Genome Institute"/>
            <person name="Haitjema C.H."/>
            <person name="Gilmore S.P."/>
            <person name="Henske J.K."/>
            <person name="Solomon K.V."/>
            <person name="De Groot R."/>
            <person name="Kuo A."/>
            <person name="Mondo S.J."/>
            <person name="Salamov A.A."/>
            <person name="Labutti K."/>
            <person name="Zhao Z."/>
            <person name="Chiniquy J."/>
            <person name="Barry K."/>
            <person name="Brewer H.M."/>
            <person name="Purvine S.O."/>
            <person name="Wright A.T."/>
            <person name="Boxma B."/>
            <person name="Van Alen T."/>
            <person name="Hackstein J.H."/>
            <person name="Baker S.E."/>
            <person name="Grigoriev I.V."/>
            <person name="O'Malley M.A."/>
        </authorList>
    </citation>
    <scope>NUCLEOTIDE SEQUENCE [LARGE SCALE GENOMIC DNA]</scope>
    <source>
        <strain evidence="1 2">S4</strain>
    </source>
</reference>
<gene>
    <name evidence="1" type="ORF">BCR32DRAFT_247114</name>
</gene>
<dbReference type="OrthoDB" id="10637046at2759"/>
<proteinExistence type="predicted"/>
<evidence type="ECO:0000313" key="1">
    <source>
        <dbReference type="EMBL" id="ORX78480.1"/>
    </source>
</evidence>
<protein>
    <submittedName>
        <fullName evidence="1">Uncharacterized protein</fullName>
    </submittedName>
</protein>
<sequence length="123" mass="14575">MILTVDEKMILENSEKIDITNNYHPIVYLLIILLKHNKNENSKCYLMLKNYLENYDIKLTDLENMDDLLESEEINGNTDNESSETENFDYGSIEIDDLNDVINNLNIYFNTHINIYIYIFILI</sequence>
<evidence type="ECO:0000313" key="2">
    <source>
        <dbReference type="Proteomes" id="UP000193944"/>
    </source>
</evidence>